<dbReference type="RefSeq" id="WP_107296462.1">
    <property type="nucleotide sequence ID" value="NZ_PYMB01000001.1"/>
</dbReference>
<comment type="caution">
    <text evidence="3">The sequence shown here is derived from an EMBL/GenBank/DDBJ whole genome shotgun (WGS) entry which is preliminary data.</text>
</comment>
<protein>
    <submittedName>
        <fullName evidence="3">Glycosidase</fullName>
    </submittedName>
</protein>
<organism evidence="3 4">
    <name type="scientific">Photobacterium rosenbergii</name>
    <dbReference type="NCBI Taxonomy" id="294936"/>
    <lineage>
        <taxon>Bacteria</taxon>
        <taxon>Pseudomonadati</taxon>
        <taxon>Pseudomonadota</taxon>
        <taxon>Gammaproteobacteria</taxon>
        <taxon>Vibrionales</taxon>
        <taxon>Vibrionaceae</taxon>
        <taxon>Photobacterium</taxon>
    </lineage>
</organism>
<evidence type="ECO:0000313" key="4">
    <source>
        <dbReference type="Proteomes" id="UP000241346"/>
    </source>
</evidence>
<evidence type="ECO:0000256" key="1">
    <source>
        <dbReference type="SAM" id="SignalP"/>
    </source>
</evidence>
<dbReference type="GO" id="GO:0004556">
    <property type="term" value="F:alpha-amylase activity"/>
    <property type="evidence" value="ECO:0007669"/>
    <property type="project" value="TreeGrafter"/>
</dbReference>
<accession>A0A2T3NJZ5</accession>
<proteinExistence type="predicted"/>
<dbReference type="GO" id="GO:0009313">
    <property type="term" value="P:oligosaccharide catabolic process"/>
    <property type="evidence" value="ECO:0007669"/>
    <property type="project" value="TreeGrafter"/>
</dbReference>
<gene>
    <name evidence="3" type="ORF">C9J01_02180</name>
</gene>
<dbReference type="OrthoDB" id="9805159at2"/>
<dbReference type="InterPro" id="IPR017853">
    <property type="entry name" value="GH"/>
</dbReference>
<sequence length="675" mass="74072">MKRNLRSLLAVAIAASLAGCNSADNVAEVAGTNSNAYMCDTSMMTQSDDLRIYQIMVESFVNGDNSIGHGTGYGTSHHKGDLQGIIDSLDYIESLGMNAIWLTPIFDSVPIEGQDHWADRLDATGYFTSNYFAIDPRFGTMEQAKELVEKAHEKGFYVFFDGVFGHHKDNVVPSPEGRLPVGENNPVSYPESLEFYQEVATYWIKELKIDGWRLDQAYQVPTDAWAAIRASVDEASKSVTYTNSEGETVNPLGYMVAEIWNNENYINETGYGKEGDPALCSAFDFPVRYRVVETFAVNENSIGGKGGKWLDEGMNLHSLYPTHAKPNLMLGNHDLVRFGDLLQRGDIASPEQPEYWARHKAALSFQAAYSGPITLYYGEEIGDELEGYAKKVELDCAVQGLCDDHVARTSANIEGVTASLNTNQRDLKHYVSQLMSLRASHPALSRGERTNIIANDIVYVDHKQSDEEALLYMVSTTTKAEIISIRAEDIASEGQLVDLLSGKTYEAVGGEYQINLSPFEAKFLQIAKPSANGLTKVVAATSTSLMGEGFMAQCDNPVVDGTGPVGKTLYVVGDFVDAGWKHKPGRAYSYVGDNTYQAIVDEKAGAFRMQYASKDWSPQFTADGLELTPGKVATLKRGGYGKDTAVTLPEAGKYVWSLKFSDSGEPEQLMVSKCP</sequence>
<dbReference type="InterPro" id="IPR006047">
    <property type="entry name" value="GH13_cat_dom"/>
</dbReference>
<dbReference type="Gene3D" id="3.20.20.80">
    <property type="entry name" value="Glycosidases"/>
    <property type="match status" value="1"/>
</dbReference>
<name>A0A2T3NJZ5_9GAMM</name>
<dbReference type="Proteomes" id="UP000241346">
    <property type="component" value="Unassembled WGS sequence"/>
</dbReference>
<dbReference type="SUPFAM" id="SSF51011">
    <property type="entry name" value="Glycosyl hydrolase domain"/>
    <property type="match status" value="1"/>
</dbReference>
<dbReference type="PANTHER" id="PTHR10357:SF228">
    <property type="entry name" value="PUTATIVE-RELATED"/>
    <property type="match status" value="1"/>
</dbReference>
<dbReference type="Gene3D" id="2.60.40.1180">
    <property type="entry name" value="Golgi alpha-mannosidase II"/>
    <property type="match status" value="1"/>
</dbReference>
<dbReference type="SUPFAM" id="SSF51445">
    <property type="entry name" value="(Trans)glycosidases"/>
    <property type="match status" value="1"/>
</dbReference>
<feature type="chain" id="PRO_5015511421" evidence="1">
    <location>
        <begin position="24"/>
        <end position="675"/>
    </location>
</feature>
<dbReference type="PROSITE" id="PS51257">
    <property type="entry name" value="PROKAR_LIPOPROTEIN"/>
    <property type="match status" value="1"/>
</dbReference>
<keyword evidence="3" id="KW-0378">Hydrolase</keyword>
<evidence type="ECO:0000259" key="2">
    <source>
        <dbReference type="SMART" id="SM00642"/>
    </source>
</evidence>
<keyword evidence="3" id="KW-0326">Glycosidase</keyword>
<dbReference type="Pfam" id="PF00128">
    <property type="entry name" value="Alpha-amylase"/>
    <property type="match status" value="2"/>
</dbReference>
<dbReference type="EMBL" id="PYMB01000001">
    <property type="protein sequence ID" value="PSW15844.1"/>
    <property type="molecule type" value="Genomic_DNA"/>
</dbReference>
<keyword evidence="1" id="KW-0732">Signal</keyword>
<feature type="signal peptide" evidence="1">
    <location>
        <begin position="1"/>
        <end position="23"/>
    </location>
</feature>
<dbReference type="InterPro" id="IPR013780">
    <property type="entry name" value="Glyco_hydro_b"/>
</dbReference>
<dbReference type="PANTHER" id="PTHR10357">
    <property type="entry name" value="ALPHA-AMYLASE FAMILY MEMBER"/>
    <property type="match status" value="1"/>
</dbReference>
<feature type="domain" description="Glycosyl hydrolase family 13 catalytic" evidence="2">
    <location>
        <begin position="54"/>
        <end position="395"/>
    </location>
</feature>
<dbReference type="SMART" id="SM00642">
    <property type="entry name" value="Aamy"/>
    <property type="match status" value="1"/>
</dbReference>
<dbReference type="AlphaFoldDB" id="A0A2T3NJZ5"/>
<reference evidence="3 4" key="1">
    <citation type="submission" date="2018-03" db="EMBL/GenBank/DDBJ databases">
        <title>Whole genome sequencing of Histamine producing bacteria.</title>
        <authorList>
            <person name="Butler K."/>
        </authorList>
    </citation>
    <scope>NUCLEOTIDE SEQUENCE [LARGE SCALE GENOMIC DNA]</scope>
    <source>
        <strain evidence="3 4">DSM 19138</strain>
    </source>
</reference>
<evidence type="ECO:0000313" key="3">
    <source>
        <dbReference type="EMBL" id="PSW15844.1"/>
    </source>
</evidence>